<proteinExistence type="predicted"/>
<evidence type="ECO:0000313" key="2">
    <source>
        <dbReference type="Proteomes" id="UP000266861"/>
    </source>
</evidence>
<name>A0A397IBQ5_9GLOM</name>
<accession>A0A397IBQ5</accession>
<dbReference type="AlphaFoldDB" id="A0A397IBQ5"/>
<keyword evidence="2" id="KW-1185">Reference proteome</keyword>
<comment type="caution">
    <text evidence="1">The sequence shown here is derived from an EMBL/GenBank/DDBJ whole genome shotgun (WGS) entry which is preliminary data.</text>
</comment>
<gene>
    <name evidence="1" type="ORF">Glove_267g53</name>
</gene>
<dbReference type="EMBL" id="PQFF01000244">
    <property type="protein sequence ID" value="RHZ70774.1"/>
    <property type="molecule type" value="Genomic_DNA"/>
</dbReference>
<reference evidence="1 2" key="1">
    <citation type="submission" date="2018-08" db="EMBL/GenBank/DDBJ databases">
        <title>Genome and evolution of the arbuscular mycorrhizal fungus Diversispora epigaea (formerly Glomus versiforme) and its bacterial endosymbionts.</title>
        <authorList>
            <person name="Sun X."/>
            <person name="Fei Z."/>
            <person name="Harrison M."/>
        </authorList>
    </citation>
    <scope>NUCLEOTIDE SEQUENCE [LARGE SCALE GENOMIC DNA]</scope>
    <source>
        <strain evidence="1 2">IT104</strain>
    </source>
</reference>
<sequence>MYIDKEIDKVRQVGLLDKFFKDEKESSTKNIQGITLPNVSLNLDAQMFEKGQAYTALSRCCEWDNIKIRSLNREAFAVDESMIKEYERLETVASNPLPLSRSLQNNR</sequence>
<protein>
    <submittedName>
        <fullName evidence="1">Uncharacterized protein</fullName>
    </submittedName>
</protein>
<dbReference type="STRING" id="1348612.A0A397IBQ5"/>
<organism evidence="1 2">
    <name type="scientific">Diversispora epigaea</name>
    <dbReference type="NCBI Taxonomy" id="1348612"/>
    <lineage>
        <taxon>Eukaryota</taxon>
        <taxon>Fungi</taxon>
        <taxon>Fungi incertae sedis</taxon>
        <taxon>Mucoromycota</taxon>
        <taxon>Glomeromycotina</taxon>
        <taxon>Glomeromycetes</taxon>
        <taxon>Diversisporales</taxon>
        <taxon>Diversisporaceae</taxon>
        <taxon>Diversispora</taxon>
    </lineage>
</organism>
<dbReference type="OrthoDB" id="2418982at2759"/>
<dbReference type="Proteomes" id="UP000266861">
    <property type="component" value="Unassembled WGS sequence"/>
</dbReference>
<evidence type="ECO:0000313" key="1">
    <source>
        <dbReference type="EMBL" id="RHZ70774.1"/>
    </source>
</evidence>